<evidence type="ECO:0000256" key="4">
    <source>
        <dbReference type="ARBA" id="ARBA00022801"/>
    </source>
</evidence>
<evidence type="ECO:0000313" key="8">
    <source>
        <dbReference type="Proteomes" id="UP001151699"/>
    </source>
</evidence>
<sequence length="484" mass="55323">MFSLIFVLLAMLSTSSGNEFAGDLETDAFTADLYNDVFETRLDHFSPQNFNNVSFTYYGNANHYEPGGPLYIYIKDARDDTTRWIENGLMVDIAAETNAALFTFNHRYLGENRPTQNASFENMEYLTVEQSLADIATFIRFIRTELSVGYSTKVILWGSGYGASVAVWARKKYPHMIDAVWSSSGVFDINLYSFSQYDLLEYIITSAGSLECHNLLRQALYAIDDLIRSGDGEYLQEMLNLCHPVDTTSLFDIAALYEHYILFITDYINRHHTAGILDFCRAMEVIPGDPFKSFVQWIDYIYGTPECFDPSFNGMVERASDVEWDREGTISGRRQWYYSQCTQIGSFLIADEFSWLPGRIPVFYHMEKCQRALGATSFWDIIRILNPRFVSYNADQLIYANEALIREFGSLNQRVTNVIYTNGAIDPWLYTGITAPQEPRTIAIVIEAYAKSADLTSIDPSSDTVQLIQAKEQIKQTIMEWSFD</sequence>
<dbReference type="InterPro" id="IPR029058">
    <property type="entry name" value="AB_hydrolase_fold"/>
</dbReference>
<gene>
    <name evidence="7" type="primary">K12H4.7_2</name>
    <name evidence="7" type="ORF">Bhyg_01783</name>
</gene>
<keyword evidence="5" id="KW-0325">Glycoprotein</keyword>
<evidence type="ECO:0000313" key="7">
    <source>
        <dbReference type="EMBL" id="KAJ6646570.1"/>
    </source>
</evidence>
<dbReference type="SUPFAM" id="SSF53474">
    <property type="entry name" value="alpha/beta-Hydrolases"/>
    <property type="match status" value="1"/>
</dbReference>
<dbReference type="InterPro" id="IPR008758">
    <property type="entry name" value="Peptidase_S28"/>
</dbReference>
<evidence type="ECO:0000256" key="6">
    <source>
        <dbReference type="SAM" id="SignalP"/>
    </source>
</evidence>
<evidence type="ECO:0000256" key="3">
    <source>
        <dbReference type="ARBA" id="ARBA00022729"/>
    </source>
</evidence>
<evidence type="ECO:0000256" key="1">
    <source>
        <dbReference type="ARBA" id="ARBA00011079"/>
    </source>
</evidence>
<reference evidence="7" key="1">
    <citation type="submission" date="2022-07" db="EMBL/GenBank/DDBJ databases">
        <authorList>
            <person name="Trinca V."/>
            <person name="Uliana J.V.C."/>
            <person name="Torres T.T."/>
            <person name="Ward R.J."/>
            <person name="Monesi N."/>
        </authorList>
    </citation>
    <scope>NUCLEOTIDE SEQUENCE</scope>
    <source>
        <strain evidence="7">HSMRA1968</strain>
        <tissue evidence="7">Whole embryos</tissue>
    </source>
</reference>
<dbReference type="Gene3D" id="1.20.120.980">
    <property type="entry name" value="Serine carboxypeptidase S28, SKS domain"/>
    <property type="match status" value="1"/>
</dbReference>
<dbReference type="InterPro" id="IPR042269">
    <property type="entry name" value="Ser_carbopepase_S28_SKS"/>
</dbReference>
<dbReference type="PANTHER" id="PTHR11010:SF5">
    <property type="entry name" value="RE36938P-RELATED"/>
    <property type="match status" value="1"/>
</dbReference>
<dbReference type="Pfam" id="PF05577">
    <property type="entry name" value="Peptidase_S28"/>
    <property type="match status" value="1"/>
</dbReference>
<dbReference type="Proteomes" id="UP001151699">
    <property type="component" value="Chromosome A"/>
</dbReference>
<comment type="similarity">
    <text evidence="1">Belongs to the peptidase S28 family.</text>
</comment>
<accession>A0A9Q0S7Y0</accession>
<dbReference type="OrthoDB" id="1735038at2759"/>
<feature type="chain" id="PRO_5040413898" evidence="6">
    <location>
        <begin position="18"/>
        <end position="484"/>
    </location>
</feature>
<dbReference type="GO" id="GO:0006508">
    <property type="term" value="P:proteolysis"/>
    <property type="evidence" value="ECO:0007669"/>
    <property type="project" value="UniProtKB-KW"/>
</dbReference>
<dbReference type="Gene3D" id="3.40.50.1820">
    <property type="entry name" value="alpha/beta hydrolase"/>
    <property type="match status" value="1"/>
</dbReference>
<evidence type="ECO:0000256" key="2">
    <source>
        <dbReference type="ARBA" id="ARBA00022670"/>
    </source>
</evidence>
<dbReference type="GO" id="GO:0008239">
    <property type="term" value="F:dipeptidyl-peptidase activity"/>
    <property type="evidence" value="ECO:0007669"/>
    <property type="project" value="TreeGrafter"/>
</dbReference>
<proteinExistence type="inferred from homology"/>
<protein>
    <submittedName>
        <fullName evidence="7">Serine protease K12H4.7</fullName>
    </submittedName>
</protein>
<keyword evidence="3 6" id="KW-0732">Signal</keyword>
<dbReference type="PANTHER" id="PTHR11010">
    <property type="entry name" value="PROTEASE S28 PRO-X CARBOXYPEPTIDASE-RELATED"/>
    <property type="match status" value="1"/>
</dbReference>
<dbReference type="AlphaFoldDB" id="A0A9Q0S7Y0"/>
<name>A0A9Q0S7Y0_9DIPT</name>
<evidence type="ECO:0000256" key="5">
    <source>
        <dbReference type="ARBA" id="ARBA00023180"/>
    </source>
</evidence>
<feature type="signal peptide" evidence="6">
    <location>
        <begin position="1"/>
        <end position="17"/>
    </location>
</feature>
<dbReference type="GO" id="GO:0070008">
    <property type="term" value="F:serine-type exopeptidase activity"/>
    <property type="evidence" value="ECO:0007669"/>
    <property type="project" value="InterPro"/>
</dbReference>
<organism evidence="7 8">
    <name type="scientific">Pseudolycoriella hygida</name>
    <dbReference type="NCBI Taxonomy" id="35572"/>
    <lineage>
        <taxon>Eukaryota</taxon>
        <taxon>Metazoa</taxon>
        <taxon>Ecdysozoa</taxon>
        <taxon>Arthropoda</taxon>
        <taxon>Hexapoda</taxon>
        <taxon>Insecta</taxon>
        <taxon>Pterygota</taxon>
        <taxon>Neoptera</taxon>
        <taxon>Endopterygota</taxon>
        <taxon>Diptera</taxon>
        <taxon>Nematocera</taxon>
        <taxon>Sciaroidea</taxon>
        <taxon>Sciaridae</taxon>
        <taxon>Pseudolycoriella</taxon>
    </lineage>
</organism>
<keyword evidence="8" id="KW-1185">Reference proteome</keyword>
<dbReference type="EMBL" id="WJQU01000001">
    <property type="protein sequence ID" value="KAJ6646570.1"/>
    <property type="molecule type" value="Genomic_DNA"/>
</dbReference>
<keyword evidence="4" id="KW-0378">Hydrolase</keyword>
<keyword evidence="2 7" id="KW-0645">Protease</keyword>
<comment type="caution">
    <text evidence="7">The sequence shown here is derived from an EMBL/GenBank/DDBJ whole genome shotgun (WGS) entry which is preliminary data.</text>
</comment>